<proteinExistence type="predicted"/>
<evidence type="ECO:0000313" key="1">
    <source>
        <dbReference type="EMBL" id="CAG8754394.1"/>
    </source>
</evidence>
<protein>
    <submittedName>
        <fullName evidence="1">1511_t:CDS:1</fullName>
    </submittedName>
</protein>
<organism evidence="1 2">
    <name type="scientific">Acaulospora colombiana</name>
    <dbReference type="NCBI Taxonomy" id="27376"/>
    <lineage>
        <taxon>Eukaryota</taxon>
        <taxon>Fungi</taxon>
        <taxon>Fungi incertae sedis</taxon>
        <taxon>Mucoromycota</taxon>
        <taxon>Glomeromycotina</taxon>
        <taxon>Glomeromycetes</taxon>
        <taxon>Diversisporales</taxon>
        <taxon>Acaulosporaceae</taxon>
        <taxon>Acaulospora</taxon>
    </lineage>
</organism>
<dbReference type="EMBL" id="CAJVPT010055004">
    <property type="protein sequence ID" value="CAG8754394.1"/>
    <property type="molecule type" value="Genomic_DNA"/>
</dbReference>
<dbReference type="Proteomes" id="UP000789525">
    <property type="component" value="Unassembled WGS sequence"/>
</dbReference>
<keyword evidence="2" id="KW-1185">Reference proteome</keyword>
<reference evidence="1" key="1">
    <citation type="submission" date="2021-06" db="EMBL/GenBank/DDBJ databases">
        <authorList>
            <person name="Kallberg Y."/>
            <person name="Tangrot J."/>
            <person name="Rosling A."/>
        </authorList>
    </citation>
    <scope>NUCLEOTIDE SEQUENCE</scope>
    <source>
        <strain evidence="1">CL356</strain>
    </source>
</reference>
<evidence type="ECO:0000313" key="2">
    <source>
        <dbReference type="Proteomes" id="UP000789525"/>
    </source>
</evidence>
<comment type="caution">
    <text evidence="1">The sequence shown here is derived from an EMBL/GenBank/DDBJ whole genome shotgun (WGS) entry which is preliminary data.</text>
</comment>
<gene>
    <name evidence="1" type="ORF">ACOLOM_LOCUS12872</name>
</gene>
<feature type="non-terminal residue" evidence="1">
    <location>
        <position position="1"/>
    </location>
</feature>
<sequence>IPKIVPAASRRIPTRLERGGASGTEVHGLAGHTVPGHSAPWNGQGNTGH</sequence>
<accession>A0ACA9QK14</accession>
<name>A0ACA9QK14_9GLOM</name>